<accession>A0A098SAC1</accession>
<comment type="caution">
    <text evidence="1">The sequence shown here is derived from an EMBL/GenBank/DDBJ whole genome shotgun (WGS) entry which is preliminary data.</text>
</comment>
<organism evidence="1 2">
    <name type="scientific">Phaeodactylibacter xiamenensis</name>
    <dbReference type="NCBI Taxonomy" id="1524460"/>
    <lineage>
        <taxon>Bacteria</taxon>
        <taxon>Pseudomonadati</taxon>
        <taxon>Bacteroidota</taxon>
        <taxon>Saprospiria</taxon>
        <taxon>Saprospirales</taxon>
        <taxon>Haliscomenobacteraceae</taxon>
        <taxon>Phaeodactylibacter</taxon>
    </lineage>
</organism>
<sequence>MIWIRFAYHNKKGQAWLEKDREVLRYAKRKDTQTFSILPKKRNLAHIINTLNSKYREAFSHL</sequence>
<evidence type="ECO:0000313" key="1">
    <source>
        <dbReference type="EMBL" id="KGE88032.1"/>
    </source>
</evidence>
<protein>
    <submittedName>
        <fullName evidence="1">Uncharacterized protein</fullName>
    </submittedName>
</protein>
<dbReference type="Proteomes" id="UP000029736">
    <property type="component" value="Unassembled WGS sequence"/>
</dbReference>
<evidence type="ECO:0000313" key="2">
    <source>
        <dbReference type="Proteomes" id="UP000029736"/>
    </source>
</evidence>
<dbReference type="AlphaFoldDB" id="A0A098SAC1"/>
<name>A0A098SAC1_9BACT</name>
<gene>
    <name evidence="1" type="ORF">IX84_11590</name>
</gene>
<dbReference type="EMBL" id="JPOS01000026">
    <property type="protein sequence ID" value="KGE88032.1"/>
    <property type="molecule type" value="Genomic_DNA"/>
</dbReference>
<keyword evidence="2" id="KW-1185">Reference proteome</keyword>
<proteinExistence type="predicted"/>
<reference evidence="1 2" key="1">
    <citation type="journal article" date="2014" name="Int. J. Syst. Evol. Microbiol.">
        <title>Phaeodactylibacter xiamenensis gen. nov., sp. nov., a member of the family Saprospiraceae isolated from the marine alga Phaeodactylum tricornutum.</title>
        <authorList>
            <person name="Chen Z.Jr."/>
            <person name="Lei X."/>
            <person name="Lai Q."/>
            <person name="Li Y."/>
            <person name="Zhang B."/>
            <person name="Zhang J."/>
            <person name="Zhang H."/>
            <person name="Yang L."/>
            <person name="Zheng W."/>
            <person name="Tian Y."/>
            <person name="Yu Z."/>
            <person name="Xu H.Jr."/>
            <person name="Zheng T."/>
        </authorList>
    </citation>
    <scope>NUCLEOTIDE SEQUENCE [LARGE SCALE GENOMIC DNA]</scope>
    <source>
        <strain evidence="1 2">KD52</strain>
    </source>
</reference>